<proteinExistence type="predicted"/>
<name>A0ABN6PSQ1_9BURK</name>
<gene>
    <name evidence="1" type="ORF">CATMQ487_32250</name>
</gene>
<evidence type="ECO:0000313" key="1">
    <source>
        <dbReference type="EMBL" id="BDI06255.1"/>
    </source>
</evidence>
<dbReference type="EMBL" id="AP025730">
    <property type="protein sequence ID" value="BDI06255.1"/>
    <property type="molecule type" value="Genomic_DNA"/>
</dbReference>
<protein>
    <submittedName>
        <fullName evidence="1">Uncharacterized protein</fullName>
    </submittedName>
</protein>
<keyword evidence="2" id="KW-1185">Reference proteome</keyword>
<dbReference type="Proteomes" id="UP001057498">
    <property type="component" value="Chromosome"/>
</dbReference>
<organism evidence="1 2">
    <name type="scientific">Sphaerotilus microaerophilus</name>
    <dbReference type="NCBI Taxonomy" id="2914710"/>
    <lineage>
        <taxon>Bacteria</taxon>
        <taxon>Pseudomonadati</taxon>
        <taxon>Pseudomonadota</taxon>
        <taxon>Betaproteobacteria</taxon>
        <taxon>Burkholderiales</taxon>
        <taxon>Sphaerotilaceae</taxon>
        <taxon>Sphaerotilus</taxon>
    </lineage>
</organism>
<evidence type="ECO:0000313" key="2">
    <source>
        <dbReference type="Proteomes" id="UP001057498"/>
    </source>
</evidence>
<sequence>MEPTGSLRRTAGQYQAADPHIEELTLVGGRRRSLTHETPGLRELLSGYDEAILDPQDTCCRTVRGGTTMPPVA</sequence>
<accession>A0ABN6PSQ1</accession>
<reference evidence="1" key="1">
    <citation type="submission" date="2022-04" db="EMBL/GenBank/DDBJ databases">
        <title>Whole genome sequence of Sphaerotilus sp. FB-5.</title>
        <authorList>
            <person name="Takeda M."/>
            <person name="Narihara S."/>
            <person name="Akimoto M."/>
            <person name="Akimoto R."/>
            <person name="Nishiyashiki S."/>
            <person name="Murakami T."/>
        </authorList>
    </citation>
    <scope>NUCLEOTIDE SEQUENCE</scope>
    <source>
        <strain evidence="1">FB-5</strain>
    </source>
</reference>